<feature type="coiled-coil region" evidence="4">
    <location>
        <begin position="172"/>
        <end position="206"/>
    </location>
</feature>
<name>A0A2W6MXA7_9HELI</name>
<dbReference type="PANTHER" id="PTHR43140">
    <property type="entry name" value="TYPE-1 RESTRICTION ENZYME ECOKI SPECIFICITY PROTEIN"/>
    <property type="match status" value="1"/>
</dbReference>
<dbReference type="InterPro" id="IPR051212">
    <property type="entry name" value="Type-I_RE_S_subunit"/>
</dbReference>
<dbReference type="OrthoDB" id="5318908at2"/>
<evidence type="ECO:0000313" key="6">
    <source>
        <dbReference type="EMBL" id="PZT48972.1"/>
    </source>
</evidence>
<sequence length="206" mass="24464">MSKIEVVWFKDLDRWDVGYFLGNHNIKTNFALEYLENILTPRKERIKQNEYDGITPIVAKIPFQTSHVEYRKEFKTKMDMYAVYKNDLLVSNINFHQGAVAFCNIDKAFASTHYQPYIVNNKIVVNEYLLLIFKQKSFQEYVATKKIKGIKTESNFNFIKTLQIPLPPLEIQREIVEKIKNIQDKIKALQDEEKRLKEEIEAYIYI</sequence>
<keyword evidence="4" id="KW-0175">Coiled coil</keyword>
<organism evidence="6 7">
    <name type="scientific">Helicobacter valdiviensis</name>
    <dbReference type="NCBI Taxonomy" id="1458358"/>
    <lineage>
        <taxon>Bacteria</taxon>
        <taxon>Pseudomonadati</taxon>
        <taxon>Campylobacterota</taxon>
        <taxon>Epsilonproteobacteria</taxon>
        <taxon>Campylobacterales</taxon>
        <taxon>Helicobacteraceae</taxon>
        <taxon>Helicobacter</taxon>
    </lineage>
</organism>
<dbReference type="AlphaFoldDB" id="A0A2W6MXA7"/>
<protein>
    <recommendedName>
        <fullName evidence="5">Type I restriction modification DNA specificity domain-containing protein</fullName>
    </recommendedName>
</protein>
<evidence type="ECO:0000259" key="5">
    <source>
        <dbReference type="Pfam" id="PF01420"/>
    </source>
</evidence>
<gene>
    <name evidence="6" type="ORF">B6S12_01370</name>
</gene>
<accession>A0A2W6MXA7</accession>
<dbReference type="GO" id="GO:0003677">
    <property type="term" value="F:DNA binding"/>
    <property type="evidence" value="ECO:0007669"/>
    <property type="project" value="UniProtKB-KW"/>
</dbReference>
<dbReference type="InterPro" id="IPR000055">
    <property type="entry name" value="Restrct_endonuc_typeI_TRD"/>
</dbReference>
<dbReference type="Pfam" id="PF01420">
    <property type="entry name" value="Methylase_S"/>
    <property type="match status" value="1"/>
</dbReference>
<keyword evidence="7" id="KW-1185">Reference proteome</keyword>
<dbReference type="Proteomes" id="UP000249746">
    <property type="component" value="Unassembled WGS sequence"/>
</dbReference>
<evidence type="ECO:0000256" key="1">
    <source>
        <dbReference type="ARBA" id="ARBA00010923"/>
    </source>
</evidence>
<feature type="domain" description="Type I restriction modification DNA specificity" evidence="5">
    <location>
        <begin position="52"/>
        <end position="196"/>
    </location>
</feature>
<dbReference type="Gene3D" id="3.90.220.20">
    <property type="entry name" value="DNA methylase specificity domains"/>
    <property type="match status" value="2"/>
</dbReference>
<dbReference type="EMBL" id="NBIU01000002">
    <property type="protein sequence ID" value="PZT48972.1"/>
    <property type="molecule type" value="Genomic_DNA"/>
</dbReference>
<comment type="similarity">
    <text evidence="1">Belongs to the type-I restriction system S methylase family.</text>
</comment>
<comment type="caution">
    <text evidence="6">The sequence shown here is derived from an EMBL/GenBank/DDBJ whole genome shotgun (WGS) entry which is preliminary data.</text>
</comment>
<evidence type="ECO:0000256" key="4">
    <source>
        <dbReference type="SAM" id="Coils"/>
    </source>
</evidence>
<dbReference type="InterPro" id="IPR044946">
    <property type="entry name" value="Restrct_endonuc_typeI_TRD_sf"/>
</dbReference>
<dbReference type="SUPFAM" id="SSF116734">
    <property type="entry name" value="DNA methylase specificity domain"/>
    <property type="match status" value="1"/>
</dbReference>
<evidence type="ECO:0000256" key="2">
    <source>
        <dbReference type="ARBA" id="ARBA00022747"/>
    </source>
</evidence>
<keyword evidence="2" id="KW-0680">Restriction system</keyword>
<reference evidence="6 7" key="1">
    <citation type="submission" date="2017-03" db="EMBL/GenBank/DDBJ databases">
        <title>Genomic and clinical evidence uncovers the enterohepatic species Helicobacter valdiviensis as a potential human intestinal pathogen.</title>
        <authorList>
            <person name="Fresia P."/>
            <person name="Jara R."/>
            <person name="Sierra R."/>
            <person name="Ferres I."/>
            <person name="Greif G."/>
            <person name="Iraola G."/>
            <person name="Collado L."/>
        </authorList>
    </citation>
    <scope>NUCLEOTIDE SEQUENCE [LARGE SCALE GENOMIC DNA]</scope>
    <source>
        <strain evidence="6 7">WBE14</strain>
    </source>
</reference>
<dbReference type="PANTHER" id="PTHR43140:SF1">
    <property type="entry name" value="TYPE I RESTRICTION ENZYME ECOKI SPECIFICITY SUBUNIT"/>
    <property type="match status" value="1"/>
</dbReference>
<evidence type="ECO:0000313" key="7">
    <source>
        <dbReference type="Proteomes" id="UP000249746"/>
    </source>
</evidence>
<keyword evidence="3" id="KW-0238">DNA-binding</keyword>
<dbReference type="RefSeq" id="WP_111229030.1">
    <property type="nucleotide sequence ID" value="NZ_NBIU01000002.1"/>
</dbReference>
<dbReference type="GO" id="GO:0009307">
    <property type="term" value="P:DNA restriction-modification system"/>
    <property type="evidence" value="ECO:0007669"/>
    <property type="project" value="UniProtKB-KW"/>
</dbReference>
<evidence type="ECO:0000256" key="3">
    <source>
        <dbReference type="ARBA" id="ARBA00023125"/>
    </source>
</evidence>
<proteinExistence type="inferred from homology"/>